<sequence>MAPSPAARAETANGASSPSERNGETLSFSSLPCASESAEEAALSALNASLVVEALEDLNPGAEIEPAAARLVGGVLDAFVVDVASQAARLCLTRRGSTLRRDDLQFALAWSFSVPVFATGSASTAGAGICVEPDASCPSVARAALPRSSDAGRWSMQAFVALQEERQRRLFHQLFLEQQEGANGGLGARPEGGRKIRVRTLGQKSASLAKPAAPAPQDAALDGPAKRARDDAEEGADGTPSRAKRPPASPAPAAAAPAAAGAAGGATAKARQSPSSRAEGLPSRSHRAAPATLARPRRTRRRRPAGAGSGVGPRAFGGEPGGRRGGRVAAGRFGCLCVSAGRRGARPSPPGAPFACSGAPAPVSSGGVWRRPRGRVRAALRGRLLRLAGRRAQPTPPAPAGLQQPLQMPEPPPGAAFASPAVPGDTTQQQPLYFPTAAAAYAPPALQPHGGALVPPQDVRFFSPYPPGNAVAASPARPSHPRGAGDEPNPAQGKTF</sequence>
<dbReference type="Proteomes" id="UP000224006">
    <property type="component" value="Chromosome IX"/>
</dbReference>
<keyword evidence="3" id="KW-1185">Reference proteome</keyword>
<feature type="compositionally biased region" description="Basic residues" evidence="1">
    <location>
        <begin position="295"/>
        <end position="304"/>
    </location>
</feature>
<gene>
    <name evidence="2" type="ORF">BESB_014790</name>
</gene>
<reference evidence="2 3" key="1">
    <citation type="submission" date="2017-09" db="EMBL/GenBank/DDBJ databases">
        <title>Genome sequencing of Besnoitia besnoiti strain Bb-Ger1.</title>
        <authorList>
            <person name="Schares G."/>
            <person name="Venepally P."/>
            <person name="Lorenzi H.A."/>
        </authorList>
    </citation>
    <scope>NUCLEOTIDE SEQUENCE [LARGE SCALE GENOMIC DNA]</scope>
    <source>
        <strain evidence="2 3">Bb-Ger1</strain>
    </source>
</reference>
<proteinExistence type="predicted"/>
<dbReference type="Gene3D" id="1.10.20.10">
    <property type="entry name" value="Histone, subunit A"/>
    <property type="match status" value="1"/>
</dbReference>
<keyword evidence="2" id="KW-0449">Lipoprotein</keyword>
<dbReference type="GeneID" id="40306540"/>
<organism evidence="2 3">
    <name type="scientific">Besnoitia besnoiti</name>
    <name type="common">Apicomplexan protozoan</name>
    <dbReference type="NCBI Taxonomy" id="94643"/>
    <lineage>
        <taxon>Eukaryota</taxon>
        <taxon>Sar</taxon>
        <taxon>Alveolata</taxon>
        <taxon>Apicomplexa</taxon>
        <taxon>Conoidasida</taxon>
        <taxon>Coccidia</taxon>
        <taxon>Eucoccidiorida</taxon>
        <taxon>Eimeriorina</taxon>
        <taxon>Sarcocystidae</taxon>
        <taxon>Besnoitia</taxon>
    </lineage>
</organism>
<comment type="caution">
    <text evidence="2">The sequence shown here is derived from an EMBL/GenBank/DDBJ whole genome shotgun (WGS) entry which is preliminary data.</text>
</comment>
<feature type="region of interest" description="Disordered" evidence="1">
    <location>
        <begin position="1"/>
        <end position="28"/>
    </location>
</feature>
<feature type="compositionally biased region" description="Low complexity" evidence="1">
    <location>
        <begin position="251"/>
        <end position="270"/>
    </location>
</feature>
<feature type="region of interest" description="Disordered" evidence="1">
    <location>
        <begin position="390"/>
        <end position="496"/>
    </location>
</feature>
<dbReference type="EMBL" id="NWUJ01000010">
    <property type="protein sequence ID" value="PFH32866.1"/>
    <property type="molecule type" value="Genomic_DNA"/>
</dbReference>
<dbReference type="RefSeq" id="XP_029216875.1">
    <property type="nucleotide sequence ID" value="XM_029360208.1"/>
</dbReference>
<dbReference type="InterPro" id="IPR009072">
    <property type="entry name" value="Histone-fold"/>
</dbReference>
<dbReference type="KEGG" id="bbes:BESB_014790"/>
<evidence type="ECO:0000313" key="2">
    <source>
        <dbReference type="EMBL" id="PFH32866.1"/>
    </source>
</evidence>
<feature type="compositionally biased region" description="Polar residues" evidence="1">
    <location>
        <begin position="13"/>
        <end position="28"/>
    </location>
</feature>
<feature type="compositionally biased region" description="Low complexity" evidence="1">
    <location>
        <begin position="204"/>
        <end position="223"/>
    </location>
</feature>
<evidence type="ECO:0000256" key="1">
    <source>
        <dbReference type="SAM" id="MobiDB-lite"/>
    </source>
</evidence>
<evidence type="ECO:0000313" key="3">
    <source>
        <dbReference type="Proteomes" id="UP000224006"/>
    </source>
</evidence>
<protein>
    <submittedName>
        <fullName evidence="2">Variable surface lipoprotein</fullName>
    </submittedName>
</protein>
<feature type="region of interest" description="Disordered" evidence="1">
    <location>
        <begin position="203"/>
        <end position="326"/>
    </location>
</feature>
<dbReference type="AlphaFoldDB" id="A0A2A9MAA4"/>
<dbReference type="GO" id="GO:0046982">
    <property type="term" value="F:protein heterodimerization activity"/>
    <property type="evidence" value="ECO:0007669"/>
    <property type="project" value="InterPro"/>
</dbReference>
<dbReference type="VEuPathDB" id="ToxoDB:BESB_014790"/>
<feature type="compositionally biased region" description="Low complexity" evidence="1">
    <location>
        <begin position="431"/>
        <end position="448"/>
    </location>
</feature>
<dbReference type="SUPFAM" id="SSF47113">
    <property type="entry name" value="Histone-fold"/>
    <property type="match status" value="1"/>
</dbReference>
<name>A0A2A9MAA4_BESBE</name>
<accession>A0A2A9MAA4</accession>